<name>V3ZZK5_LOTGI</name>
<dbReference type="HOGENOM" id="CLU_543249_0_0_1"/>
<dbReference type="OMA" id="RDRQHYQ"/>
<organism evidence="4 5">
    <name type="scientific">Lottia gigantea</name>
    <name type="common">Giant owl limpet</name>
    <dbReference type="NCBI Taxonomy" id="225164"/>
    <lineage>
        <taxon>Eukaryota</taxon>
        <taxon>Metazoa</taxon>
        <taxon>Spiralia</taxon>
        <taxon>Lophotrochozoa</taxon>
        <taxon>Mollusca</taxon>
        <taxon>Gastropoda</taxon>
        <taxon>Patellogastropoda</taxon>
        <taxon>Lottioidea</taxon>
        <taxon>Lottiidae</taxon>
        <taxon>Lottia</taxon>
    </lineage>
</organism>
<dbReference type="EMBL" id="KB201362">
    <property type="protein sequence ID" value="ESO96978.1"/>
    <property type="molecule type" value="Genomic_DNA"/>
</dbReference>
<dbReference type="AlphaFoldDB" id="V3ZZK5"/>
<proteinExistence type="predicted"/>
<feature type="coiled-coil region" evidence="2">
    <location>
        <begin position="112"/>
        <end position="417"/>
    </location>
</feature>
<evidence type="ECO:0000313" key="5">
    <source>
        <dbReference type="Proteomes" id="UP000030746"/>
    </source>
</evidence>
<evidence type="ECO:0000256" key="1">
    <source>
        <dbReference type="ARBA" id="ARBA00023054"/>
    </source>
</evidence>
<dbReference type="OrthoDB" id="75801at2759"/>
<dbReference type="PANTHER" id="PTHR18870:SF9">
    <property type="entry name" value="PROTEIN TAG-278-RELATED"/>
    <property type="match status" value="1"/>
</dbReference>
<dbReference type="PANTHER" id="PTHR18870">
    <property type="entry name" value="PROTEIN TAG-278-RELATED"/>
    <property type="match status" value="1"/>
</dbReference>
<evidence type="ECO:0000313" key="4">
    <source>
        <dbReference type="EMBL" id="ESO96978.1"/>
    </source>
</evidence>
<gene>
    <name evidence="4" type="ORF">LOTGIDRAFT_231741</name>
</gene>
<dbReference type="GeneID" id="20248695"/>
<protein>
    <recommendedName>
        <fullName evidence="6">Protein FAM184A/B N-terminal domain-containing protein</fullName>
    </recommendedName>
</protein>
<dbReference type="Proteomes" id="UP000030746">
    <property type="component" value="Unassembled WGS sequence"/>
</dbReference>
<keyword evidence="5" id="KW-1185">Reference proteome</keyword>
<dbReference type="CTD" id="20248695"/>
<dbReference type="RefSeq" id="XP_009052465.1">
    <property type="nucleotide sequence ID" value="XM_009054217.1"/>
</dbReference>
<dbReference type="KEGG" id="lgi:LOTGIDRAFT_231741"/>
<evidence type="ECO:0000256" key="3">
    <source>
        <dbReference type="SAM" id="MobiDB-lite"/>
    </source>
</evidence>
<sequence length="502" mass="59109">MELQVQILLAEIDKLKLQHASQLTEADVTSKGKLDALKTELDAKWAETLKNETNKLRKQIAEQLESEKHSAVLQLTLQHEKQVAELTSEWEGKVHALTIQITDLQRSANKNSSKSSEELERLRLQMSELEKKLQKEMSEAEEDYARKISVMEAAQENQLKSLIERKDLELSEVEKKIKNKHVEDLQIQLTAHRAAVQNIQEQADKLRHDRETTLIKQHQQELDKLRLELSEKLEKDFEDVKRKHEAEIRAARIELERAIEISKQKDRDNHSRIEELQMEITKRERTIMNLEEETRNLKRAIEELKRDIKERDKQMKQVQNEAKKQIKQLEDEFRVEYERNVDNLQADHLQQINEMVGDFNTAQELLKDKISSIQIQLEEAEDRYRNRESRPEDLELIMQLRDAIQERELRVKELIDEKRFFQLELVNRETNFNKIFNTTPNIGVMNPLNPVKPKNKKNEKPLKHSSAPALSQRLDPIPNSPLHDGNLNPSRPLPPFNKKFIK</sequence>
<evidence type="ECO:0000256" key="2">
    <source>
        <dbReference type="SAM" id="Coils"/>
    </source>
</evidence>
<dbReference type="STRING" id="225164.V3ZZK5"/>
<reference evidence="4 5" key="1">
    <citation type="journal article" date="2013" name="Nature">
        <title>Insights into bilaterian evolution from three spiralian genomes.</title>
        <authorList>
            <person name="Simakov O."/>
            <person name="Marletaz F."/>
            <person name="Cho S.J."/>
            <person name="Edsinger-Gonzales E."/>
            <person name="Havlak P."/>
            <person name="Hellsten U."/>
            <person name="Kuo D.H."/>
            <person name="Larsson T."/>
            <person name="Lv J."/>
            <person name="Arendt D."/>
            <person name="Savage R."/>
            <person name="Osoegawa K."/>
            <person name="de Jong P."/>
            <person name="Grimwood J."/>
            <person name="Chapman J.A."/>
            <person name="Shapiro H."/>
            <person name="Aerts A."/>
            <person name="Otillar R.P."/>
            <person name="Terry A.Y."/>
            <person name="Boore J.L."/>
            <person name="Grigoriev I.V."/>
            <person name="Lindberg D.R."/>
            <person name="Seaver E.C."/>
            <person name="Weisblat D.A."/>
            <person name="Putnam N.H."/>
            <person name="Rokhsar D.S."/>
        </authorList>
    </citation>
    <scope>NUCLEOTIDE SEQUENCE [LARGE SCALE GENOMIC DNA]</scope>
</reference>
<feature type="region of interest" description="Disordered" evidence="3">
    <location>
        <begin position="445"/>
        <end position="502"/>
    </location>
</feature>
<accession>V3ZZK5</accession>
<keyword evidence="1 2" id="KW-0175">Coiled coil</keyword>
<evidence type="ECO:0008006" key="6">
    <source>
        <dbReference type="Google" id="ProtNLM"/>
    </source>
</evidence>